<protein>
    <recommendedName>
        <fullName evidence="3">N-acetyltransferase domain-containing protein</fullName>
    </recommendedName>
</protein>
<dbReference type="InterPro" id="IPR016181">
    <property type="entry name" value="Acyl_CoA_acyltransferase"/>
</dbReference>
<reference evidence="4 5" key="2">
    <citation type="journal article" date="2016" name="Int. J. Syst. Evol. Microbiol.">
        <title>Flavisolibacter tropicus sp. nov., isolated from tropical soil.</title>
        <authorList>
            <person name="Lee J.J."/>
            <person name="Kang M.S."/>
            <person name="Kim G.S."/>
            <person name="Lee C.S."/>
            <person name="Lim S."/>
            <person name="Lee J."/>
            <person name="Roh S.H."/>
            <person name="Kang H."/>
            <person name="Ha J.M."/>
            <person name="Bae S."/>
            <person name="Jung H.Y."/>
            <person name="Kim M.K."/>
        </authorList>
    </citation>
    <scope>NUCLEOTIDE SEQUENCE [LARGE SCALE GENOMIC DNA]</scope>
    <source>
        <strain evidence="4 5">LCS9</strain>
    </source>
</reference>
<keyword evidence="1" id="KW-0808">Transferase</keyword>
<evidence type="ECO:0000256" key="2">
    <source>
        <dbReference type="ARBA" id="ARBA00023315"/>
    </source>
</evidence>
<dbReference type="KEGG" id="fla:SY85_00230"/>
<dbReference type="Pfam" id="PF00583">
    <property type="entry name" value="Acetyltransf_1"/>
    <property type="match status" value="1"/>
</dbReference>
<evidence type="ECO:0000313" key="4">
    <source>
        <dbReference type="EMBL" id="ANE49162.1"/>
    </source>
</evidence>
<dbReference type="PANTHER" id="PTHR43800">
    <property type="entry name" value="PEPTIDYL-LYSINE N-ACETYLTRANSFERASE YJAB"/>
    <property type="match status" value="1"/>
</dbReference>
<feature type="domain" description="N-acetyltransferase" evidence="3">
    <location>
        <begin position="1"/>
        <end position="160"/>
    </location>
</feature>
<dbReference type="AlphaFoldDB" id="A0A172TQA5"/>
<organism evidence="4 5">
    <name type="scientific">Flavisolibacter tropicus</name>
    <dbReference type="NCBI Taxonomy" id="1492898"/>
    <lineage>
        <taxon>Bacteria</taxon>
        <taxon>Pseudomonadati</taxon>
        <taxon>Bacteroidota</taxon>
        <taxon>Chitinophagia</taxon>
        <taxon>Chitinophagales</taxon>
        <taxon>Chitinophagaceae</taxon>
        <taxon>Flavisolibacter</taxon>
    </lineage>
</organism>
<proteinExistence type="predicted"/>
<sequence>MTSRLAQPSDFDFIYDIYMDEEANPQLTFDPMGREAFKTIYDGLLQTHTLYVAEEDGERVGTYRLIPKQYRQAHILYLGSFGVQPTDKGKGYGYRILEEIKQRSKEQGFLRLELTVEVNNDRAIHVYQKAGFEMEGRIRKSSRLDSTGDYYDEYLMAILL</sequence>
<dbReference type="SUPFAM" id="SSF55729">
    <property type="entry name" value="Acyl-CoA N-acyltransferases (Nat)"/>
    <property type="match status" value="1"/>
</dbReference>
<dbReference type="PANTHER" id="PTHR43800:SF1">
    <property type="entry name" value="PEPTIDYL-LYSINE N-ACETYLTRANSFERASE YJAB"/>
    <property type="match status" value="1"/>
</dbReference>
<name>A0A172TQA5_9BACT</name>
<dbReference type="RefSeq" id="WP_066401179.1">
    <property type="nucleotide sequence ID" value="NZ_CP011390.1"/>
</dbReference>
<dbReference type="EMBL" id="CP011390">
    <property type="protein sequence ID" value="ANE49162.1"/>
    <property type="molecule type" value="Genomic_DNA"/>
</dbReference>
<accession>A0A172TQA5</accession>
<evidence type="ECO:0000313" key="5">
    <source>
        <dbReference type="Proteomes" id="UP000077177"/>
    </source>
</evidence>
<keyword evidence="5" id="KW-1185">Reference proteome</keyword>
<dbReference type="STRING" id="1492898.SY85_00230"/>
<dbReference type="Gene3D" id="3.40.630.30">
    <property type="match status" value="1"/>
</dbReference>
<dbReference type="OrthoDB" id="5319888at2"/>
<evidence type="ECO:0000256" key="1">
    <source>
        <dbReference type="ARBA" id="ARBA00022679"/>
    </source>
</evidence>
<evidence type="ECO:0000259" key="3">
    <source>
        <dbReference type="PROSITE" id="PS51186"/>
    </source>
</evidence>
<dbReference type="InterPro" id="IPR000182">
    <property type="entry name" value="GNAT_dom"/>
</dbReference>
<dbReference type="CDD" id="cd04301">
    <property type="entry name" value="NAT_SF"/>
    <property type="match status" value="1"/>
</dbReference>
<dbReference type="PROSITE" id="PS51186">
    <property type="entry name" value="GNAT"/>
    <property type="match status" value="1"/>
</dbReference>
<dbReference type="GO" id="GO:0016747">
    <property type="term" value="F:acyltransferase activity, transferring groups other than amino-acyl groups"/>
    <property type="evidence" value="ECO:0007669"/>
    <property type="project" value="InterPro"/>
</dbReference>
<dbReference type="Proteomes" id="UP000077177">
    <property type="component" value="Chromosome"/>
</dbReference>
<reference evidence="5" key="1">
    <citation type="submission" date="2015-01" db="EMBL/GenBank/DDBJ databases">
        <title>Flavisolibacter sp./LCS9/ whole genome sequencing.</title>
        <authorList>
            <person name="Kim M.K."/>
            <person name="Srinivasan S."/>
            <person name="Lee J.-J."/>
        </authorList>
    </citation>
    <scope>NUCLEOTIDE SEQUENCE [LARGE SCALE GENOMIC DNA]</scope>
    <source>
        <strain evidence="5">LCS9</strain>
    </source>
</reference>
<keyword evidence="2" id="KW-0012">Acyltransferase</keyword>
<gene>
    <name evidence="4" type="ORF">SY85_00230</name>
</gene>